<dbReference type="PIRSF" id="PIRSF017082">
    <property type="entry name" value="YflP"/>
    <property type="match status" value="1"/>
</dbReference>
<keyword evidence="4" id="KW-1185">Reference proteome</keyword>
<dbReference type="Gene3D" id="3.40.190.10">
    <property type="entry name" value="Periplasmic binding protein-like II"/>
    <property type="match status" value="1"/>
</dbReference>
<gene>
    <name evidence="3" type="ORF">SAMN04515666_11274</name>
</gene>
<keyword evidence="2" id="KW-0732">Signal</keyword>
<feature type="chain" id="PRO_5011451617" evidence="2">
    <location>
        <begin position="24"/>
        <end position="325"/>
    </location>
</feature>
<organism evidence="3 4">
    <name type="scientific">Bosea lupini</name>
    <dbReference type="NCBI Taxonomy" id="1036779"/>
    <lineage>
        <taxon>Bacteria</taxon>
        <taxon>Pseudomonadati</taxon>
        <taxon>Pseudomonadota</taxon>
        <taxon>Alphaproteobacteria</taxon>
        <taxon>Hyphomicrobiales</taxon>
        <taxon>Boseaceae</taxon>
        <taxon>Bosea</taxon>
    </lineage>
</organism>
<keyword evidence="3" id="KW-0675">Receptor</keyword>
<sequence>MSKFRSLALGAAFALVAIGGAQAQAWPQRPIALVVPQAAGNSPDILARVLADKLSRSLGQQLYVENRTGAANIVGTQAVARATPDGYTFLFATSASLSTNPHTFKKLPYDPLKDFVPVAMAARSHHVLLVNPALPFKTLEDLVAQEKAKPGEISLAVDSERNISGLIGQTINRRAGIKMVLVPYASAANSIQDTIAGRVQATIQSASVAEPFIKEGTLRPLAVAGTRRLASLPGTPAIAETLASADIGGWFMVMAPAGTPLEIVQAMSQKIAEVLQLPDVRERAPTLGFDVDVGPLATPAGASAFLAKEIATMGALIKEFGIEPQ</sequence>
<dbReference type="SUPFAM" id="SSF53850">
    <property type="entry name" value="Periplasmic binding protein-like II"/>
    <property type="match status" value="1"/>
</dbReference>
<dbReference type="Pfam" id="PF03401">
    <property type="entry name" value="TctC"/>
    <property type="match status" value="1"/>
</dbReference>
<dbReference type="AlphaFoldDB" id="A0A1H7YRH9"/>
<name>A0A1H7YRH9_9HYPH</name>
<dbReference type="PANTHER" id="PTHR42928">
    <property type="entry name" value="TRICARBOXYLATE-BINDING PROTEIN"/>
    <property type="match status" value="1"/>
</dbReference>
<reference evidence="4" key="1">
    <citation type="submission" date="2016-10" db="EMBL/GenBank/DDBJ databases">
        <authorList>
            <person name="Varghese N."/>
            <person name="Submissions S."/>
        </authorList>
    </citation>
    <scope>NUCLEOTIDE SEQUENCE [LARGE SCALE GENOMIC DNA]</scope>
    <source>
        <strain evidence="4">LMG 26383,CCUG 61248,R- 45681</strain>
    </source>
</reference>
<dbReference type="InterPro" id="IPR042100">
    <property type="entry name" value="Bug_dom1"/>
</dbReference>
<evidence type="ECO:0000256" key="2">
    <source>
        <dbReference type="SAM" id="SignalP"/>
    </source>
</evidence>
<evidence type="ECO:0000313" key="3">
    <source>
        <dbReference type="EMBL" id="SEM48501.1"/>
    </source>
</evidence>
<dbReference type="OrthoDB" id="8970543at2"/>
<evidence type="ECO:0000256" key="1">
    <source>
        <dbReference type="ARBA" id="ARBA00006987"/>
    </source>
</evidence>
<dbReference type="Gene3D" id="3.40.190.150">
    <property type="entry name" value="Bordetella uptake gene, domain 1"/>
    <property type="match status" value="1"/>
</dbReference>
<accession>A0A1H7YRH9</accession>
<protein>
    <submittedName>
        <fullName evidence="3">Tripartite-type tricarboxylate transporter, receptor component TctC</fullName>
    </submittedName>
</protein>
<proteinExistence type="inferred from homology"/>
<comment type="similarity">
    <text evidence="1">Belongs to the UPF0065 (bug) family.</text>
</comment>
<evidence type="ECO:0000313" key="4">
    <source>
        <dbReference type="Proteomes" id="UP000199664"/>
    </source>
</evidence>
<dbReference type="EMBL" id="FOAN01000012">
    <property type="protein sequence ID" value="SEM48501.1"/>
    <property type="molecule type" value="Genomic_DNA"/>
</dbReference>
<feature type="signal peptide" evidence="2">
    <location>
        <begin position="1"/>
        <end position="23"/>
    </location>
</feature>
<dbReference type="InterPro" id="IPR005064">
    <property type="entry name" value="BUG"/>
</dbReference>
<dbReference type="STRING" id="1036779.SAMN04515666_11274"/>
<dbReference type="Proteomes" id="UP000199664">
    <property type="component" value="Unassembled WGS sequence"/>
</dbReference>
<dbReference type="RefSeq" id="WP_091841967.1">
    <property type="nucleotide sequence ID" value="NZ_FOAN01000012.1"/>
</dbReference>
<dbReference type="PANTHER" id="PTHR42928:SF5">
    <property type="entry name" value="BLR1237 PROTEIN"/>
    <property type="match status" value="1"/>
</dbReference>